<dbReference type="EMBL" id="JADGKB010000002">
    <property type="protein sequence ID" value="KAJ3262272.1"/>
    <property type="molecule type" value="Genomic_DNA"/>
</dbReference>
<dbReference type="InterPro" id="IPR026015">
    <property type="entry name" value="ATP_synth_OSCP/delta_N_sf"/>
</dbReference>
<dbReference type="PRINTS" id="PR00125">
    <property type="entry name" value="ATPASEDELTA"/>
</dbReference>
<evidence type="ECO:0000313" key="10">
    <source>
        <dbReference type="Proteomes" id="UP001210925"/>
    </source>
</evidence>
<comment type="subcellular location">
    <subcellularLocation>
        <location evidence="1">Membrane</location>
    </subcellularLocation>
</comment>
<evidence type="ECO:0000256" key="6">
    <source>
        <dbReference type="ARBA" id="ARBA00023065"/>
    </source>
</evidence>
<sequence>MKGFHQIPVKLHGIEGRYATALFSAASKENVLPKIEQDLTALKSLLSKDAGVKQFLETPIYDRATKKRGLEVILGKGANQTTVNFFNLLAENGRLDHTSNIINSFQTLMTAFRGEVAVTVTSAKELDQKTLTKIKETLVKQKLAQEGKMLVTNKVDPKILGGLVIEVGDNTIDMSVSSKITKLNSLLTASV</sequence>
<keyword evidence="8" id="KW-0066">ATP synthesis</keyword>
<dbReference type="PANTHER" id="PTHR11910">
    <property type="entry name" value="ATP SYNTHASE DELTA CHAIN"/>
    <property type="match status" value="1"/>
</dbReference>
<dbReference type="InterPro" id="IPR000711">
    <property type="entry name" value="ATPase_OSCP/dsu"/>
</dbReference>
<keyword evidence="10" id="KW-1185">Reference proteome</keyword>
<keyword evidence="6" id="KW-0406">Ion transport</keyword>
<keyword evidence="4" id="KW-0813">Transport</keyword>
<comment type="caution">
    <text evidence="9">The sequence shown here is derived from an EMBL/GenBank/DDBJ whole genome shotgun (WGS) entry which is preliminary data.</text>
</comment>
<dbReference type="GO" id="GO:0046933">
    <property type="term" value="F:proton-transporting ATP synthase activity, rotational mechanism"/>
    <property type="evidence" value="ECO:0007669"/>
    <property type="project" value="InterPro"/>
</dbReference>
<dbReference type="Pfam" id="PF00213">
    <property type="entry name" value="OSCP"/>
    <property type="match status" value="1"/>
</dbReference>
<gene>
    <name evidence="9" type="primary">ATP5</name>
    <name evidence="9" type="ORF">HK103_002685</name>
</gene>
<evidence type="ECO:0000313" key="9">
    <source>
        <dbReference type="EMBL" id="KAJ3262272.1"/>
    </source>
</evidence>
<evidence type="ECO:0000256" key="5">
    <source>
        <dbReference type="ARBA" id="ARBA00022781"/>
    </source>
</evidence>
<dbReference type="Gene3D" id="1.10.520.20">
    <property type="entry name" value="N-terminal domain of the delta subunit of the F1F0-ATP synthase"/>
    <property type="match status" value="1"/>
</dbReference>
<evidence type="ECO:0000256" key="8">
    <source>
        <dbReference type="ARBA" id="ARBA00023310"/>
    </source>
</evidence>
<organism evidence="9 10">
    <name type="scientific">Boothiomyces macroporosus</name>
    <dbReference type="NCBI Taxonomy" id="261099"/>
    <lineage>
        <taxon>Eukaryota</taxon>
        <taxon>Fungi</taxon>
        <taxon>Fungi incertae sedis</taxon>
        <taxon>Chytridiomycota</taxon>
        <taxon>Chytridiomycota incertae sedis</taxon>
        <taxon>Chytridiomycetes</taxon>
        <taxon>Rhizophydiales</taxon>
        <taxon>Terramycetaceae</taxon>
        <taxon>Boothiomyces</taxon>
    </lineage>
</organism>
<dbReference type="GO" id="GO:0016020">
    <property type="term" value="C:membrane"/>
    <property type="evidence" value="ECO:0007669"/>
    <property type="project" value="UniProtKB-SubCell"/>
</dbReference>
<reference evidence="9" key="1">
    <citation type="submission" date="2020-05" db="EMBL/GenBank/DDBJ databases">
        <title>Phylogenomic resolution of chytrid fungi.</title>
        <authorList>
            <person name="Stajich J.E."/>
            <person name="Amses K."/>
            <person name="Simmons R."/>
            <person name="Seto K."/>
            <person name="Myers J."/>
            <person name="Bonds A."/>
            <person name="Quandt C.A."/>
            <person name="Barry K."/>
            <person name="Liu P."/>
            <person name="Grigoriev I."/>
            <person name="Longcore J.E."/>
            <person name="James T.Y."/>
        </authorList>
    </citation>
    <scope>NUCLEOTIDE SEQUENCE</scope>
    <source>
        <strain evidence="9">PLAUS21</strain>
    </source>
</reference>
<keyword evidence="7" id="KW-0472">Membrane</keyword>
<accession>A0AAD5YB83</accession>
<evidence type="ECO:0000256" key="1">
    <source>
        <dbReference type="ARBA" id="ARBA00004370"/>
    </source>
</evidence>
<keyword evidence="5" id="KW-0375">Hydrogen ion transport</keyword>
<dbReference type="SUPFAM" id="SSF47928">
    <property type="entry name" value="N-terminal domain of the delta subunit of the F1F0-ATP synthase"/>
    <property type="match status" value="1"/>
</dbReference>
<dbReference type="Proteomes" id="UP001210925">
    <property type="component" value="Unassembled WGS sequence"/>
</dbReference>
<proteinExistence type="inferred from homology"/>
<dbReference type="AlphaFoldDB" id="A0AAD5YB83"/>
<name>A0AAD5YB83_9FUNG</name>
<dbReference type="InterPro" id="IPR020781">
    <property type="entry name" value="ATPase_OSCP/d_CS"/>
</dbReference>
<evidence type="ECO:0000256" key="3">
    <source>
        <dbReference type="ARBA" id="ARBA00014723"/>
    </source>
</evidence>
<dbReference type="HAMAP" id="MF_01416">
    <property type="entry name" value="ATP_synth_delta_bact"/>
    <property type="match status" value="1"/>
</dbReference>
<dbReference type="PROSITE" id="PS00389">
    <property type="entry name" value="ATPASE_DELTA"/>
    <property type="match status" value="1"/>
</dbReference>
<evidence type="ECO:0000256" key="2">
    <source>
        <dbReference type="ARBA" id="ARBA00007046"/>
    </source>
</evidence>
<evidence type="ECO:0000256" key="4">
    <source>
        <dbReference type="ARBA" id="ARBA00022448"/>
    </source>
</evidence>
<comment type="similarity">
    <text evidence="2">Belongs to the ATPase delta chain family.</text>
</comment>
<protein>
    <recommendedName>
        <fullName evidence="3">ATP synthase subunit 5, mitochondrial</fullName>
    </recommendedName>
</protein>
<dbReference type="NCBIfam" id="TIGR01145">
    <property type="entry name" value="ATP_synt_delta"/>
    <property type="match status" value="1"/>
</dbReference>
<evidence type="ECO:0000256" key="7">
    <source>
        <dbReference type="ARBA" id="ARBA00023136"/>
    </source>
</evidence>